<dbReference type="PANTHER" id="PTHR13778:SF47">
    <property type="entry name" value="LIPOPOLYSACCHARIDE 1,3-GALACTOSYLTRANSFERASE"/>
    <property type="match status" value="1"/>
</dbReference>
<dbReference type="InterPro" id="IPR029044">
    <property type="entry name" value="Nucleotide-diphossugar_trans"/>
</dbReference>
<keyword evidence="5" id="KW-1185">Reference proteome</keyword>
<dbReference type="EMBL" id="JBBMER010000002">
    <property type="protein sequence ID" value="MEQ2379055.1"/>
    <property type="molecule type" value="Genomic_DNA"/>
</dbReference>
<dbReference type="Gene3D" id="3.90.550.10">
    <property type="entry name" value="Spore Coat Polysaccharide Biosynthesis Protein SpsA, Chain A"/>
    <property type="match status" value="1"/>
</dbReference>
<dbReference type="PANTHER" id="PTHR13778">
    <property type="entry name" value="GLYCOSYLTRANSFERASE 8 DOMAIN-CONTAINING PROTEIN"/>
    <property type="match status" value="1"/>
</dbReference>
<dbReference type="EC" id="2.-.-.-" evidence="4"/>
<sequence length="322" mass="38105">MINKNEIIPIFFTIDDAYAPYLHVALISLIENASKDRNYKIIVVYQELNEENRNNLAELVKDHPNFEMEFKYMKQSLDMITDRIENRLRSDYFTMTIYFRIFIPDMYPEYDKAIYIDSDIVVPGDISELYDTDMHGNLIGVCKDSSVNDAPELQRYMTESLGLKLGDYFNSGMLLMNMKALREAKLAEHFLYLLNKYHFDCIAPDQDYLNSMCYGKIEYLESCWDAMPNRNKPENPSPKIIHYNLFDKPWCYDGIQYESYFWDYAKRSVYYEDIVKSKENYSDEQKAEDKEHMADLFRRAGANADTEVTFRKVLESGEKIRL</sequence>
<gene>
    <name evidence="4" type="ORF">WMO14_04030</name>
</gene>
<dbReference type="RefSeq" id="WP_349153313.1">
    <property type="nucleotide sequence ID" value="NZ_JBBMER010000002.1"/>
</dbReference>
<dbReference type="InterPro" id="IPR002495">
    <property type="entry name" value="Glyco_trans_8"/>
</dbReference>
<keyword evidence="2 4" id="KW-0808">Transferase</keyword>
<dbReference type="GO" id="GO:0016740">
    <property type="term" value="F:transferase activity"/>
    <property type="evidence" value="ECO:0007669"/>
    <property type="project" value="UniProtKB-KW"/>
</dbReference>
<evidence type="ECO:0000313" key="4">
    <source>
        <dbReference type="EMBL" id="MEQ2379055.1"/>
    </source>
</evidence>
<evidence type="ECO:0000256" key="2">
    <source>
        <dbReference type="ARBA" id="ARBA00022679"/>
    </source>
</evidence>
<dbReference type="Proteomes" id="UP001442364">
    <property type="component" value="Unassembled WGS sequence"/>
</dbReference>
<dbReference type="SUPFAM" id="SSF53448">
    <property type="entry name" value="Nucleotide-diphospho-sugar transferases"/>
    <property type="match status" value="1"/>
</dbReference>
<keyword evidence="3" id="KW-0479">Metal-binding</keyword>
<evidence type="ECO:0000256" key="3">
    <source>
        <dbReference type="ARBA" id="ARBA00022723"/>
    </source>
</evidence>
<proteinExistence type="predicted"/>
<protein>
    <submittedName>
        <fullName evidence="4">Glycosyltransferase family 8 protein</fullName>
        <ecNumber evidence="4">2.-.-.-</ecNumber>
    </submittedName>
</protein>
<accession>A0ABV1BU68</accession>
<dbReference type="Pfam" id="PF01501">
    <property type="entry name" value="Glyco_transf_8"/>
    <property type="match status" value="1"/>
</dbReference>
<dbReference type="InterPro" id="IPR050748">
    <property type="entry name" value="Glycosyltrans_8_dom-fam"/>
</dbReference>
<comment type="caution">
    <text evidence="4">The sequence shown here is derived from an EMBL/GenBank/DDBJ whole genome shotgun (WGS) entry which is preliminary data.</text>
</comment>
<reference evidence="4 5" key="1">
    <citation type="submission" date="2024-03" db="EMBL/GenBank/DDBJ databases">
        <title>Human intestinal bacterial collection.</title>
        <authorList>
            <person name="Pauvert C."/>
            <person name="Hitch T.C.A."/>
            <person name="Clavel T."/>
        </authorList>
    </citation>
    <scope>NUCLEOTIDE SEQUENCE [LARGE SCALE GENOMIC DNA]</scope>
    <source>
        <strain evidence="4 5">CLA-AA-H255</strain>
    </source>
</reference>
<organism evidence="4 5">
    <name type="scientific">[Lactobacillus] rogosae</name>
    <dbReference type="NCBI Taxonomy" id="706562"/>
    <lineage>
        <taxon>Bacteria</taxon>
        <taxon>Bacillati</taxon>
        <taxon>Bacillota</taxon>
        <taxon>Clostridia</taxon>
        <taxon>Lachnospirales</taxon>
        <taxon>Lachnospiraceae</taxon>
        <taxon>Lachnospira</taxon>
    </lineage>
</organism>
<name>A0ABV1BU68_9FIRM</name>
<dbReference type="CDD" id="cd04194">
    <property type="entry name" value="GT8_A4GalT_like"/>
    <property type="match status" value="1"/>
</dbReference>
<evidence type="ECO:0000256" key="1">
    <source>
        <dbReference type="ARBA" id="ARBA00022676"/>
    </source>
</evidence>
<keyword evidence="1" id="KW-0328">Glycosyltransferase</keyword>
<evidence type="ECO:0000313" key="5">
    <source>
        <dbReference type="Proteomes" id="UP001442364"/>
    </source>
</evidence>